<dbReference type="OrthoDB" id="7464812at2759"/>
<gene>
    <name evidence="1" type="primary">jg27853</name>
    <name evidence="1" type="ORF">PAEG_LOCUS23676</name>
</gene>
<reference evidence="1" key="1">
    <citation type="submission" date="2022-03" db="EMBL/GenBank/DDBJ databases">
        <authorList>
            <person name="Lindestad O."/>
        </authorList>
    </citation>
    <scope>NUCLEOTIDE SEQUENCE</scope>
</reference>
<name>A0A8S4S8A1_9NEOP</name>
<dbReference type="EMBL" id="CAKXAJ010026159">
    <property type="protein sequence ID" value="CAH2260035.1"/>
    <property type="molecule type" value="Genomic_DNA"/>
</dbReference>
<evidence type="ECO:0000313" key="1">
    <source>
        <dbReference type="EMBL" id="CAH2260035.1"/>
    </source>
</evidence>
<dbReference type="AlphaFoldDB" id="A0A8S4S8A1"/>
<sequence>MSAFKALRDVSAGFEHYLRQVSAELFSAKLSEPFEHVVAKKLRDVKLLTSKFRLLEAKSFADTPQVSEKNKTEQTILDYEEAVSSKIVEQLVVKAITQTNTVKNLLTTPNQKLKPEFIEKKEKIITELTKYGENENQLCFIEDVLEKTETKLLEAQRRWDTVVGKLKDTPKVETNEELNDGPMFKRLEIITEKIELMRWLVAKLVTSRFDQDYDWLSDPHHRLRALAIARQRNDVYE</sequence>
<dbReference type="Proteomes" id="UP000838756">
    <property type="component" value="Unassembled WGS sequence"/>
</dbReference>
<comment type="caution">
    <text evidence="1">The sequence shown here is derived from an EMBL/GenBank/DDBJ whole genome shotgun (WGS) entry which is preliminary data.</text>
</comment>
<protein>
    <submittedName>
        <fullName evidence="1">Jg27853 protein</fullName>
    </submittedName>
</protein>
<accession>A0A8S4S8A1</accession>
<organism evidence="1 2">
    <name type="scientific">Pararge aegeria aegeria</name>
    <dbReference type="NCBI Taxonomy" id="348720"/>
    <lineage>
        <taxon>Eukaryota</taxon>
        <taxon>Metazoa</taxon>
        <taxon>Ecdysozoa</taxon>
        <taxon>Arthropoda</taxon>
        <taxon>Hexapoda</taxon>
        <taxon>Insecta</taxon>
        <taxon>Pterygota</taxon>
        <taxon>Neoptera</taxon>
        <taxon>Endopterygota</taxon>
        <taxon>Lepidoptera</taxon>
        <taxon>Glossata</taxon>
        <taxon>Ditrysia</taxon>
        <taxon>Papilionoidea</taxon>
        <taxon>Nymphalidae</taxon>
        <taxon>Satyrinae</taxon>
        <taxon>Satyrini</taxon>
        <taxon>Parargina</taxon>
        <taxon>Pararge</taxon>
    </lineage>
</organism>
<evidence type="ECO:0000313" key="2">
    <source>
        <dbReference type="Proteomes" id="UP000838756"/>
    </source>
</evidence>
<proteinExistence type="predicted"/>
<keyword evidence="2" id="KW-1185">Reference proteome</keyword>